<comment type="caution">
    <text evidence="1">The sequence shown here is derived from an EMBL/GenBank/DDBJ whole genome shotgun (WGS) entry which is preliminary data.</text>
</comment>
<accession>A0A328AIW2</accession>
<organism evidence="1 2">
    <name type="scientific">Phenylobacterium soli</name>
    <dbReference type="NCBI Taxonomy" id="2170551"/>
    <lineage>
        <taxon>Bacteria</taxon>
        <taxon>Pseudomonadati</taxon>
        <taxon>Pseudomonadota</taxon>
        <taxon>Alphaproteobacteria</taxon>
        <taxon>Caulobacterales</taxon>
        <taxon>Caulobacteraceae</taxon>
        <taxon>Phenylobacterium</taxon>
    </lineage>
</organism>
<sequence length="60" mass="6818">MNYRYRTAPEAVLSDILARDPQASLHDIRHAHPSLRRLSLDQLGLRVGRLLDGRAARSLK</sequence>
<proteinExistence type="predicted"/>
<dbReference type="Proteomes" id="UP000249254">
    <property type="component" value="Unassembled WGS sequence"/>
</dbReference>
<dbReference type="EMBL" id="QFYQ01000001">
    <property type="protein sequence ID" value="RAK53354.1"/>
    <property type="molecule type" value="Genomic_DNA"/>
</dbReference>
<gene>
    <name evidence="1" type="ORF">DJ017_01825</name>
</gene>
<name>A0A328AIW2_9CAUL</name>
<evidence type="ECO:0000313" key="2">
    <source>
        <dbReference type="Proteomes" id="UP000249254"/>
    </source>
</evidence>
<keyword evidence="2" id="KW-1185">Reference proteome</keyword>
<evidence type="ECO:0000313" key="1">
    <source>
        <dbReference type="EMBL" id="RAK53354.1"/>
    </source>
</evidence>
<dbReference type="RefSeq" id="WP_111527106.1">
    <property type="nucleotide sequence ID" value="NZ_JBHRSG010000001.1"/>
</dbReference>
<protein>
    <submittedName>
        <fullName evidence="1">Uncharacterized protein</fullName>
    </submittedName>
</protein>
<reference evidence="2" key="1">
    <citation type="submission" date="2018-05" db="EMBL/GenBank/DDBJ databases">
        <authorList>
            <person name="Li X."/>
        </authorList>
    </citation>
    <scope>NUCLEOTIDE SEQUENCE [LARGE SCALE GENOMIC DNA]</scope>
    <source>
        <strain evidence="2">LX32</strain>
    </source>
</reference>
<dbReference type="AlphaFoldDB" id="A0A328AIW2"/>